<dbReference type="AlphaFoldDB" id="A0A6S6VL06"/>
<organism evidence="2 3">
    <name type="scientific">Pyrenophora teres f. teres</name>
    <dbReference type="NCBI Taxonomy" id="97479"/>
    <lineage>
        <taxon>Eukaryota</taxon>
        <taxon>Fungi</taxon>
        <taxon>Dikarya</taxon>
        <taxon>Ascomycota</taxon>
        <taxon>Pezizomycotina</taxon>
        <taxon>Dothideomycetes</taxon>
        <taxon>Pleosporomycetidae</taxon>
        <taxon>Pleosporales</taxon>
        <taxon>Pleosporineae</taxon>
        <taxon>Pleosporaceae</taxon>
        <taxon>Pyrenophora</taxon>
    </lineage>
</organism>
<feature type="region of interest" description="Disordered" evidence="1">
    <location>
        <begin position="318"/>
        <end position="499"/>
    </location>
</feature>
<feature type="compositionally biased region" description="Basic and acidic residues" evidence="1">
    <location>
        <begin position="513"/>
        <end position="543"/>
    </location>
</feature>
<feature type="compositionally biased region" description="Polar residues" evidence="1">
    <location>
        <begin position="723"/>
        <end position="735"/>
    </location>
</feature>
<dbReference type="Proteomes" id="UP000472372">
    <property type="component" value="Chromosome 2"/>
</dbReference>
<feature type="compositionally biased region" description="Polar residues" evidence="1">
    <location>
        <begin position="105"/>
        <end position="133"/>
    </location>
</feature>
<feature type="compositionally biased region" description="Polar residues" evidence="1">
    <location>
        <begin position="465"/>
        <end position="476"/>
    </location>
</feature>
<evidence type="ECO:0000313" key="2">
    <source>
        <dbReference type="EMBL" id="CAE7016276.1"/>
    </source>
</evidence>
<feature type="compositionally biased region" description="Basic and acidic residues" evidence="1">
    <location>
        <begin position="739"/>
        <end position="749"/>
    </location>
</feature>
<name>A0A6S6VL06_9PLEO</name>
<feature type="compositionally biased region" description="Basic and acidic residues" evidence="1">
    <location>
        <begin position="602"/>
        <end position="617"/>
    </location>
</feature>
<feature type="compositionally biased region" description="Basic and acidic residues" evidence="1">
    <location>
        <begin position="135"/>
        <end position="160"/>
    </location>
</feature>
<reference evidence="2" key="1">
    <citation type="submission" date="2021-02" db="EMBL/GenBank/DDBJ databases">
        <authorList>
            <person name="Syme A R."/>
            <person name="Syme A R."/>
            <person name="Moolhuijzen P."/>
        </authorList>
    </citation>
    <scope>NUCLEOTIDE SEQUENCE</scope>
    <source>
        <strain evidence="2">W1-1</strain>
    </source>
</reference>
<feature type="region of interest" description="Disordered" evidence="1">
    <location>
        <begin position="715"/>
        <end position="792"/>
    </location>
</feature>
<accession>A0A6S6VL06</accession>
<feature type="region of interest" description="Disordered" evidence="1">
    <location>
        <begin position="646"/>
        <end position="670"/>
    </location>
</feature>
<sequence>MASAQDLQPTCEDYHSDDSDGPVSFQGRSSPNAANVSTKRSHPSDLDKEKPPAQERAHPNCDLRSDSGAPLQQQSTRHVAAQPAAVPPPLPDAPPPPPPQKTRRPTQSDARQNPSPSTSRPRGLSRSASQSTKPALDKRRPTITQDHRPDRTRRDSRLEESSAPPLRRRPTVTRPDLQPSQSAKEVNRLSINTQDTRSMRSDPAYYPSPPSPSHTRHQPQYHKQGQVVVQPATARTRRSSTARPMSYSGEGPQYYMGGNPYPSPPQDPHGPPLSHSAYQNMGYGMPSMGGPPHVPYPAANAYTMPYGYDAQERPVRHANNMARNGPKPVITQAPPRDPYSARRHHHAQSASATQTRFPTTLQIESGAYESESATESDYTEDEYYEADHATDDRHRHAAIMPPPPAPKPTKSKSTKKDKTQRPPMRHANTTQVIDVDRSRRQSVVLQDAGRQRSAQVAERRMSVSRPVSLQRQTQSEYPARGGAQVVVNRSEKSERRRSAQVYDATYNYEAYREERERADRRAAKEAKDAKARQREEKALRKAAEAAFAAQYEAEEQQRKRSNRNSKVIYDAPGAFYSGSDDDDDSEGEYIPEAPAAPHRTRRGTDAGKGKGRVGEHKIKRIESAAEEYISAQRGTHNPLNDHIHSAAKKASRIPSMPSHSGSSGSEQNRPAVANANNEIRLRVDANAPLSLQFNGDMEGRTLRMIPAENGMADLVISGGRGDSQYNGSDRGSNSGDKMALVRDPRRQAEEMTETSGRSHRRRESRLVREHGERDVAQRPQRRRAHTATTYIS</sequence>
<feature type="compositionally biased region" description="Acidic residues" evidence="1">
    <location>
        <begin position="579"/>
        <end position="589"/>
    </location>
</feature>
<evidence type="ECO:0000313" key="3">
    <source>
        <dbReference type="Proteomes" id="UP000472372"/>
    </source>
</evidence>
<feature type="compositionally biased region" description="Basic and acidic residues" evidence="1">
    <location>
        <begin position="764"/>
        <end position="776"/>
    </location>
</feature>
<feature type="region of interest" description="Disordered" evidence="1">
    <location>
        <begin position="1"/>
        <end position="278"/>
    </location>
</feature>
<feature type="compositionally biased region" description="Basic and acidic residues" evidence="1">
    <location>
        <begin position="385"/>
        <end position="394"/>
    </location>
</feature>
<dbReference type="EMBL" id="HG992978">
    <property type="protein sequence ID" value="CAE7016276.1"/>
    <property type="molecule type" value="Genomic_DNA"/>
</dbReference>
<protein>
    <submittedName>
        <fullName evidence="2">PAT1 domain containing protein</fullName>
    </submittedName>
</protein>
<gene>
    <name evidence="2" type="ORF">PTTW11_02931</name>
</gene>
<feature type="region of interest" description="Disordered" evidence="1">
    <location>
        <begin position="513"/>
        <end position="617"/>
    </location>
</feature>
<feature type="compositionally biased region" description="Pro residues" evidence="1">
    <location>
        <begin position="85"/>
        <end position="100"/>
    </location>
</feature>
<feature type="compositionally biased region" description="Basic and acidic residues" evidence="1">
    <location>
        <begin position="42"/>
        <end position="65"/>
    </location>
</feature>
<evidence type="ECO:0000256" key="1">
    <source>
        <dbReference type="SAM" id="MobiDB-lite"/>
    </source>
</evidence>
<proteinExistence type="predicted"/>
<feature type="compositionally biased region" description="Polar residues" evidence="1">
    <location>
        <begin position="178"/>
        <end position="196"/>
    </location>
</feature>
<feature type="compositionally biased region" description="Polar residues" evidence="1">
    <location>
        <begin position="26"/>
        <end position="38"/>
    </location>
</feature>
<feature type="compositionally biased region" description="Acidic residues" evidence="1">
    <location>
        <begin position="372"/>
        <end position="384"/>
    </location>
</feature>
<feature type="compositionally biased region" description="Pro residues" evidence="1">
    <location>
        <begin position="261"/>
        <end position="271"/>
    </location>
</feature>
<feature type="compositionally biased region" description="Low complexity" evidence="1">
    <location>
        <begin position="652"/>
        <end position="665"/>
    </location>
</feature>